<name>A0ABT6AW93_9BURK</name>
<comment type="caution">
    <text evidence="1">The sequence shown here is derived from an EMBL/GenBank/DDBJ whole genome shotgun (WGS) entry which is preliminary data.</text>
</comment>
<evidence type="ECO:0000313" key="2">
    <source>
        <dbReference type="Proteomes" id="UP001216674"/>
    </source>
</evidence>
<dbReference type="EMBL" id="JARJLM010000465">
    <property type="protein sequence ID" value="MDF3836903.1"/>
    <property type="molecule type" value="Genomic_DNA"/>
</dbReference>
<dbReference type="Proteomes" id="UP001216674">
    <property type="component" value="Unassembled WGS sequence"/>
</dbReference>
<gene>
    <name evidence="1" type="ORF">P3W85_28715</name>
</gene>
<proteinExistence type="predicted"/>
<evidence type="ECO:0008006" key="3">
    <source>
        <dbReference type="Google" id="ProtNLM"/>
    </source>
</evidence>
<protein>
    <recommendedName>
        <fullName evidence="3">Preprotein translocase subunit SecA</fullName>
    </recommendedName>
</protein>
<keyword evidence="2" id="KW-1185">Reference proteome</keyword>
<sequence>MLSPHEVAALILIKNAPDQTELERADIDALLEQELVSLEQLESGRHRPCVTARGGALLNAIARIW</sequence>
<organism evidence="1 2">
    <name type="scientific">Cupriavidus basilensis</name>
    <dbReference type="NCBI Taxonomy" id="68895"/>
    <lineage>
        <taxon>Bacteria</taxon>
        <taxon>Pseudomonadati</taxon>
        <taxon>Pseudomonadota</taxon>
        <taxon>Betaproteobacteria</taxon>
        <taxon>Burkholderiales</taxon>
        <taxon>Burkholderiaceae</taxon>
        <taxon>Cupriavidus</taxon>
    </lineage>
</organism>
<dbReference type="RefSeq" id="WP_017230076.1">
    <property type="nucleotide sequence ID" value="NZ_JARJLM010000465.1"/>
</dbReference>
<accession>A0ABT6AW93</accession>
<evidence type="ECO:0000313" key="1">
    <source>
        <dbReference type="EMBL" id="MDF3836903.1"/>
    </source>
</evidence>
<reference evidence="1 2" key="1">
    <citation type="submission" date="2023-03" db="EMBL/GenBank/DDBJ databases">
        <title>Draft assemblies of triclosan tolerant bacteria isolated from returned activated sludge.</title>
        <authorList>
            <person name="Van Hamelsveld S."/>
        </authorList>
    </citation>
    <scope>NUCLEOTIDE SEQUENCE [LARGE SCALE GENOMIC DNA]</scope>
    <source>
        <strain evidence="1 2">GW210010_S58</strain>
    </source>
</reference>